<evidence type="ECO:0000256" key="1">
    <source>
        <dbReference type="SAM" id="MobiDB-lite"/>
    </source>
</evidence>
<dbReference type="EMBL" id="JAOCIZ010000197">
    <property type="protein sequence ID" value="MDH1507965.1"/>
    <property type="molecule type" value="Genomic_DNA"/>
</dbReference>
<sequence length="60" mass="6301">MFADAGEIPVNGHAESANEGLSDRSRVRKSAERRDVGVGVKPFGSPPDIDAGSMDRIAFG</sequence>
<dbReference type="Proteomes" id="UP001161704">
    <property type="component" value="Unassembled WGS sequence"/>
</dbReference>
<dbReference type="AlphaFoldDB" id="A0AA42RET3"/>
<organism evidence="2 3">
    <name type="scientific">Aeromonas caviae</name>
    <name type="common">Aeromonas punctata</name>
    <dbReference type="NCBI Taxonomy" id="648"/>
    <lineage>
        <taxon>Bacteria</taxon>
        <taxon>Pseudomonadati</taxon>
        <taxon>Pseudomonadota</taxon>
        <taxon>Gammaproteobacteria</taxon>
        <taxon>Aeromonadales</taxon>
        <taxon>Aeromonadaceae</taxon>
        <taxon>Aeromonas</taxon>
    </lineage>
</organism>
<proteinExistence type="predicted"/>
<accession>A0AA42RET3</accession>
<feature type="region of interest" description="Disordered" evidence="1">
    <location>
        <begin position="1"/>
        <end position="60"/>
    </location>
</feature>
<protein>
    <submittedName>
        <fullName evidence="2">Uncharacterized protein</fullName>
    </submittedName>
</protein>
<dbReference type="RefSeq" id="WP_164884720.1">
    <property type="nucleotide sequence ID" value="NZ_CAWOMG010000178.1"/>
</dbReference>
<name>A0AA42RET3_AERCA</name>
<feature type="compositionally biased region" description="Basic and acidic residues" evidence="1">
    <location>
        <begin position="21"/>
        <end position="36"/>
    </location>
</feature>
<evidence type="ECO:0000313" key="2">
    <source>
        <dbReference type="EMBL" id="MDH1507965.1"/>
    </source>
</evidence>
<comment type="caution">
    <text evidence="2">The sequence shown here is derived from an EMBL/GenBank/DDBJ whole genome shotgun (WGS) entry which is preliminary data.</text>
</comment>
<evidence type="ECO:0000313" key="3">
    <source>
        <dbReference type="Proteomes" id="UP001161704"/>
    </source>
</evidence>
<gene>
    <name evidence="2" type="ORF">N5I20_23290</name>
</gene>
<reference evidence="2" key="1">
    <citation type="submission" date="2022-09" db="EMBL/GenBank/DDBJ databases">
        <title>Intensive care unit water sources are persistently colonized with multi-drug resistant bacteria and are the site of extensive horizontal gene transfer of antibiotic resistance genes.</title>
        <authorList>
            <person name="Diorio-Toth L."/>
        </authorList>
    </citation>
    <scope>NUCLEOTIDE SEQUENCE</scope>
    <source>
        <strain evidence="2">GD03710</strain>
    </source>
</reference>